<sequence length="127" mass="13841">YMVPAMQAHPVQHQHFHPPHAPVGMGEFVIREDGSWEPVQAGLGQAPSTGLLSGGVSSLIIVGGLALIGVWAYKKYVKPKTTHATEDWDAYEADMTGQRMRARGMAEGRRAAREVAEEAEEDTAEEE</sequence>
<reference evidence="3" key="1">
    <citation type="journal article" date="2014" name="Front. Microbiol.">
        <title>High frequency of phylogenetically diverse reductive dehalogenase-homologous genes in deep subseafloor sedimentary metagenomes.</title>
        <authorList>
            <person name="Kawai M."/>
            <person name="Futagami T."/>
            <person name="Toyoda A."/>
            <person name="Takaki Y."/>
            <person name="Nishi S."/>
            <person name="Hori S."/>
            <person name="Arai W."/>
            <person name="Tsubouchi T."/>
            <person name="Morono Y."/>
            <person name="Uchiyama I."/>
            <person name="Ito T."/>
            <person name="Fujiyama A."/>
            <person name="Inagaki F."/>
            <person name="Takami H."/>
        </authorList>
    </citation>
    <scope>NUCLEOTIDE SEQUENCE</scope>
    <source>
        <strain evidence="3">Expedition CK06-06</strain>
    </source>
</reference>
<evidence type="ECO:0000313" key="3">
    <source>
        <dbReference type="EMBL" id="GAF92180.1"/>
    </source>
</evidence>
<feature type="region of interest" description="Disordered" evidence="1">
    <location>
        <begin position="107"/>
        <end position="127"/>
    </location>
</feature>
<keyword evidence="2" id="KW-0812">Transmembrane</keyword>
<comment type="caution">
    <text evidence="3">The sequence shown here is derived from an EMBL/GenBank/DDBJ whole genome shotgun (WGS) entry which is preliminary data.</text>
</comment>
<feature type="non-terminal residue" evidence="3">
    <location>
        <position position="1"/>
    </location>
</feature>
<name>X0UUN9_9ZZZZ</name>
<keyword evidence="2" id="KW-0472">Membrane</keyword>
<dbReference type="AlphaFoldDB" id="X0UUN9"/>
<dbReference type="EMBL" id="BARS01015592">
    <property type="protein sequence ID" value="GAF92180.1"/>
    <property type="molecule type" value="Genomic_DNA"/>
</dbReference>
<protein>
    <submittedName>
        <fullName evidence="3">Uncharacterized protein</fullName>
    </submittedName>
</protein>
<accession>X0UUN9</accession>
<evidence type="ECO:0000256" key="1">
    <source>
        <dbReference type="SAM" id="MobiDB-lite"/>
    </source>
</evidence>
<feature type="transmembrane region" description="Helical" evidence="2">
    <location>
        <begin position="51"/>
        <end position="73"/>
    </location>
</feature>
<feature type="compositionally biased region" description="Acidic residues" evidence="1">
    <location>
        <begin position="117"/>
        <end position="127"/>
    </location>
</feature>
<feature type="compositionally biased region" description="Basic and acidic residues" evidence="1">
    <location>
        <begin position="107"/>
        <end position="116"/>
    </location>
</feature>
<gene>
    <name evidence="3" type="ORF">S01H1_25773</name>
</gene>
<proteinExistence type="predicted"/>
<organism evidence="3">
    <name type="scientific">marine sediment metagenome</name>
    <dbReference type="NCBI Taxonomy" id="412755"/>
    <lineage>
        <taxon>unclassified sequences</taxon>
        <taxon>metagenomes</taxon>
        <taxon>ecological metagenomes</taxon>
    </lineage>
</organism>
<keyword evidence="2" id="KW-1133">Transmembrane helix</keyword>
<evidence type="ECO:0000256" key="2">
    <source>
        <dbReference type="SAM" id="Phobius"/>
    </source>
</evidence>